<dbReference type="Proteomes" id="UP001165064">
    <property type="component" value="Unassembled WGS sequence"/>
</dbReference>
<proteinExistence type="predicted"/>
<keyword evidence="2" id="KW-1185">Reference proteome</keyword>
<accession>A0ACB5U2J7</accession>
<name>A0ACB5U2J7_AMBMO</name>
<organism evidence="1 2">
    <name type="scientific">Ambrosiozyma monospora</name>
    <name type="common">Yeast</name>
    <name type="synonym">Endomycopsis monosporus</name>
    <dbReference type="NCBI Taxonomy" id="43982"/>
    <lineage>
        <taxon>Eukaryota</taxon>
        <taxon>Fungi</taxon>
        <taxon>Dikarya</taxon>
        <taxon>Ascomycota</taxon>
        <taxon>Saccharomycotina</taxon>
        <taxon>Pichiomycetes</taxon>
        <taxon>Pichiales</taxon>
        <taxon>Pichiaceae</taxon>
        <taxon>Ambrosiozyma</taxon>
    </lineage>
</organism>
<sequence length="150" mass="16983">MSAAQVKARLRPFGFSFEKSLKDLVEGIRANNDDPDKLTIFLENSLQECKNELKTTSLELKSTAILKLAYLEMYGFDMSWCSFQVLEVMSSPKFQHKRIGYLAAIQILQRGNNDDALMLMTNLLKKDLSSSNYVETGMAISDVEPLKAIY</sequence>
<evidence type="ECO:0000313" key="1">
    <source>
        <dbReference type="EMBL" id="GME99748.1"/>
    </source>
</evidence>
<evidence type="ECO:0000313" key="2">
    <source>
        <dbReference type="Proteomes" id="UP001165064"/>
    </source>
</evidence>
<reference evidence="1" key="1">
    <citation type="submission" date="2023-04" db="EMBL/GenBank/DDBJ databases">
        <title>Ambrosiozyma monospora NBRC 10751.</title>
        <authorList>
            <person name="Ichikawa N."/>
            <person name="Sato H."/>
            <person name="Tonouchi N."/>
        </authorList>
    </citation>
    <scope>NUCLEOTIDE SEQUENCE</scope>
    <source>
        <strain evidence="1">NBRC 10751</strain>
    </source>
</reference>
<dbReference type="EMBL" id="BSXS01011127">
    <property type="protein sequence ID" value="GME99748.1"/>
    <property type="molecule type" value="Genomic_DNA"/>
</dbReference>
<gene>
    <name evidence="1" type="ORF">Amon02_001081500</name>
</gene>
<comment type="caution">
    <text evidence="1">The sequence shown here is derived from an EMBL/GenBank/DDBJ whole genome shotgun (WGS) entry which is preliminary data.</text>
</comment>
<protein>
    <submittedName>
        <fullName evidence="1">Unnamed protein product</fullName>
    </submittedName>
</protein>